<organism evidence="7 8">
    <name type="scientific">Corallincola holothuriorum</name>
    <dbReference type="NCBI Taxonomy" id="2282215"/>
    <lineage>
        <taxon>Bacteria</taxon>
        <taxon>Pseudomonadati</taxon>
        <taxon>Pseudomonadota</taxon>
        <taxon>Gammaproteobacteria</taxon>
        <taxon>Alteromonadales</taxon>
        <taxon>Psychromonadaceae</taxon>
        <taxon>Corallincola</taxon>
    </lineage>
</organism>
<dbReference type="Gene3D" id="3.30.9.10">
    <property type="entry name" value="D-Amino Acid Oxidase, subunit A, domain 2"/>
    <property type="match status" value="1"/>
</dbReference>
<dbReference type="Gene3D" id="3.50.50.60">
    <property type="entry name" value="FAD/NAD(P)-binding domain"/>
    <property type="match status" value="1"/>
</dbReference>
<dbReference type="SUPFAM" id="SSF54373">
    <property type="entry name" value="FAD-linked reductases, C-terminal domain"/>
    <property type="match status" value="1"/>
</dbReference>
<keyword evidence="8" id="KW-1185">Reference proteome</keyword>
<dbReference type="AlphaFoldDB" id="A0A368NHH4"/>
<evidence type="ECO:0000256" key="1">
    <source>
        <dbReference type="ARBA" id="ARBA00001974"/>
    </source>
</evidence>
<reference evidence="7 8" key="1">
    <citation type="submission" date="2018-07" db="EMBL/GenBank/DDBJ databases">
        <title>Corallincola holothuriorum sp. nov., a new facultative anaerobe isolated from sea cucumber Apostichopus japonicus.</title>
        <authorList>
            <person name="Xia H."/>
        </authorList>
    </citation>
    <scope>NUCLEOTIDE SEQUENCE [LARGE SCALE GENOMIC DNA]</scope>
    <source>
        <strain evidence="7 8">C4</strain>
    </source>
</reference>
<sequence length="403" mass="43691">MATDCDVVVIGAGINGVGVAEALAAAGYKTLVVEKSGVGTQTSSRSSKLIHGGLRYLESGQFGLVRKALKARATLLHLAPELVKPTPFVIPVYPHSQRQAGTLRLGLGLYALLSGFDPLGRFQQLAISDLAKDGLNCDGVSHALQYWDASTDDQVLTVAVMESALRCGAELLCPATLTALQQVDGGYRIDCDLLSADKVVQQQSLTCAAVVNCAGPWVNEVISLVTPNSKQVSVEWVQGAHIILDHPAPSQVYYLESPTDHRVVFVMPWQGQTMVGTTETVFQTLPEEIRPTAQEICYLETLYRHYFPNNQAKTVASFAGLRVLPKLDSDAFSRPRDTLLFTDPQHPDLLSVYGGKLTTYRDTASRVLNWSCRRLGARESVADYPSLPLYPPVNAVASPPAKR</sequence>
<evidence type="ECO:0000259" key="6">
    <source>
        <dbReference type="Pfam" id="PF01266"/>
    </source>
</evidence>
<keyword evidence="4" id="KW-0274">FAD</keyword>
<evidence type="ECO:0000313" key="7">
    <source>
        <dbReference type="EMBL" id="RCU49185.1"/>
    </source>
</evidence>
<dbReference type="Pfam" id="PF01266">
    <property type="entry name" value="DAO"/>
    <property type="match status" value="1"/>
</dbReference>
<name>A0A368NHH4_9GAMM</name>
<keyword evidence="5" id="KW-0560">Oxidoreductase</keyword>
<evidence type="ECO:0000256" key="2">
    <source>
        <dbReference type="ARBA" id="ARBA00007330"/>
    </source>
</evidence>
<dbReference type="PRINTS" id="PR01001">
    <property type="entry name" value="FADG3PDH"/>
</dbReference>
<evidence type="ECO:0000256" key="4">
    <source>
        <dbReference type="ARBA" id="ARBA00022827"/>
    </source>
</evidence>
<evidence type="ECO:0000256" key="3">
    <source>
        <dbReference type="ARBA" id="ARBA00022630"/>
    </source>
</evidence>
<dbReference type="PANTHER" id="PTHR11985">
    <property type="entry name" value="GLYCEROL-3-PHOSPHATE DEHYDROGENASE"/>
    <property type="match status" value="1"/>
</dbReference>
<dbReference type="PANTHER" id="PTHR11985:SF15">
    <property type="entry name" value="GLYCEROL-3-PHOSPHATE DEHYDROGENASE, MITOCHONDRIAL"/>
    <property type="match status" value="1"/>
</dbReference>
<dbReference type="InterPro" id="IPR000447">
    <property type="entry name" value="G3P_DH_FAD-dep"/>
</dbReference>
<proteinExistence type="inferred from homology"/>
<comment type="cofactor">
    <cofactor evidence="1">
        <name>FAD</name>
        <dbReference type="ChEBI" id="CHEBI:57692"/>
    </cofactor>
</comment>
<feature type="domain" description="FAD dependent oxidoreductase" evidence="6">
    <location>
        <begin position="6"/>
        <end position="361"/>
    </location>
</feature>
<gene>
    <name evidence="7" type="ORF">DU002_12600</name>
</gene>
<dbReference type="EMBL" id="QPID01000007">
    <property type="protein sequence ID" value="RCU49185.1"/>
    <property type="molecule type" value="Genomic_DNA"/>
</dbReference>
<dbReference type="Proteomes" id="UP000252558">
    <property type="component" value="Unassembled WGS sequence"/>
</dbReference>
<dbReference type="InterPro" id="IPR036188">
    <property type="entry name" value="FAD/NAD-bd_sf"/>
</dbReference>
<comment type="caution">
    <text evidence="7">The sequence shown here is derived from an EMBL/GenBank/DDBJ whole genome shotgun (WGS) entry which is preliminary data.</text>
</comment>
<evidence type="ECO:0000313" key="8">
    <source>
        <dbReference type="Proteomes" id="UP000252558"/>
    </source>
</evidence>
<evidence type="ECO:0000256" key="5">
    <source>
        <dbReference type="ARBA" id="ARBA00023002"/>
    </source>
</evidence>
<dbReference type="GO" id="GO:0046168">
    <property type="term" value="P:glycerol-3-phosphate catabolic process"/>
    <property type="evidence" value="ECO:0007669"/>
    <property type="project" value="TreeGrafter"/>
</dbReference>
<dbReference type="PROSITE" id="PS00978">
    <property type="entry name" value="FAD_G3PDH_2"/>
    <property type="match status" value="1"/>
</dbReference>
<comment type="similarity">
    <text evidence="2">Belongs to the FAD-dependent glycerol-3-phosphate dehydrogenase family.</text>
</comment>
<keyword evidence="3" id="KW-0285">Flavoprotein</keyword>
<dbReference type="SUPFAM" id="SSF51905">
    <property type="entry name" value="FAD/NAD(P)-binding domain"/>
    <property type="match status" value="1"/>
</dbReference>
<dbReference type="InterPro" id="IPR006076">
    <property type="entry name" value="FAD-dep_OxRdtase"/>
</dbReference>
<dbReference type="GO" id="GO:0004368">
    <property type="term" value="F:glycerol-3-phosphate dehydrogenase (quinone) activity"/>
    <property type="evidence" value="ECO:0007669"/>
    <property type="project" value="InterPro"/>
</dbReference>
<protein>
    <submittedName>
        <fullName evidence="7">Glycerol-3-phosphate dehydrogenase/oxidase</fullName>
    </submittedName>
</protein>
<dbReference type="OrthoDB" id="9766796at2"/>
<dbReference type="RefSeq" id="WP_114338745.1">
    <property type="nucleotide sequence ID" value="NZ_QPID01000007.1"/>
</dbReference>
<accession>A0A368NHH4</accession>